<protein>
    <submittedName>
        <fullName evidence="2">Uncharacterized protein</fullName>
    </submittedName>
</protein>
<reference evidence="2" key="1">
    <citation type="submission" date="2005-03" db="EMBL/GenBank/DDBJ databases">
        <authorList>
            <person name="Han Z."/>
        </authorList>
    </citation>
    <scope>NUCLEOTIDE SEQUENCE</scope>
</reference>
<keyword evidence="1" id="KW-0812">Transmembrane</keyword>
<feature type="transmembrane region" description="Helical" evidence="1">
    <location>
        <begin position="31"/>
        <end position="50"/>
    </location>
</feature>
<dbReference type="AlphaFoldDB" id="Q5C7F8"/>
<dbReference type="EMBL" id="AY808527">
    <property type="protein sequence ID" value="AAX24416.1"/>
    <property type="molecule type" value="mRNA"/>
</dbReference>
<keyword evidence="1" id="KW-1133">Transmembrane helix</keyword>
<keyword evidence="1" id="KW-0472">Membrane</keyword>
<accession>Q5C7F8</accession>
<evidence type="ECO:0000256" key="1">
    <source>
        <dbReference type="SAM" id="Phobius"/>
    </source>
</evidence>
<name>Q5C7F8_SCHJA</name>
<reference evidence="2" key="2">
    <citation type="journal article" date="2006" name="PLoS Pathog.">
        <title>New perspectives on host-parasite interplay by comparative transcriptomic and proteomic analyses of Schistosoma japonicum.</title>
        <authorList>
            <person name="Liu F."/>
            <person name="Lu J."/>
            <person name="Hu W."/>
            <person name="Wang S.Y."/>
            <person name="Cui S.J."/>
            <person name="Chi M."/>
            <person name="Yan Q."/>
            <person name="Wang X.R."/>
            <person name="Song H.D."/>
            <person name="Xu X.N."/>
            <person name="Wang J.J."/>
            <person name="Zhang X.L."/>
            <person name="Zhang X."/>
            <person name="Wang Z.Q."/>
            <person name="Xue C.L."/>
            <person name="Brindley P.J."/>
            <person name="McManus D.P."/>
            <person name="Yang P.Y."/>
            <person name="Feng Z."/>
            <person name="Chen Z."/>
            <person name="Han Z.G."/>
        </authorList>
    </citation>
    <scope>NUCLEOTIDE SEQUENCE</scope>
</reference>
<evidence type="ECO:0000313" key="2">
    <source>
        <dbReference type="EMBL" id="AAX24416.1"/>
    </source>
</evidence>
<organism evidence="2">
    <name type="scientific">Schistosoma japonicum</name>
    <name type="common">Blood fluke</name>
    <dbReference type="NCBI Taxonomy" id="6182"/>
    <lineage>
        <taxon>Eukaryota</taxon>
        <taxon>Metazoa</taxon>
        <taxon>Spiralia</taxon>
        <taxon>Lophotrochozoa</taxon>
        <taxon>Platyhelminthes</taxon>
        <taxon>Trematoda</taxon>
        <taxon>Digenea</taxon>
        <taxon>Strigeidida</taxon>
        <taxon>Schistosomatoidea</taxon>
        <taxon>Schistosomatidae</taxon>
        <taxon>Schistosoma</taxon>
    </lineage>
</organism>
<proteinExistence type="evidence at transcript level"/>
<sequence length="56" mass="6209">MASKSFSSVSKVDKKALRSGSIMLDEVRGSLGFGLQIDAFAAFLSFIIFCRRCRFL</sequence>